<evidence type="ECO:0000313" key="3">
    <source>
        <dbReference type="Proteomes" id="UP001358614"/>
    </source>
</evidence>
<dbReference type="EMBL" id="CP144089">
    <property type="protein sequence ID" value="WWD02816.1"/>
    <property type="molecule type" value="Genomic_DNA"/>
</dbReference>
<name>A0AAX4K8I9_9TREE</name>
<dbReference type="KEGG" id="ker:91099662"/>
<dbReference type="AlphaFoldDB" id="A0AAX4K8I9"/>
<reference evidence="2 3" key="1">
    <citation type="submission" date="2024-01" db="EMBL/GenBank/DDBJ databases">
        <title>Comparative genomics of Cryptococcus and Kwoniella reveals pathogenesis evolution and contrasting modes of karyotype evolution via chromosome fusion or intercentromeric recombination.</title>
        <authorList>
            <person name="Coelho M.A."/>
            <person name="David-Palma M."/>
            <person name="Shea T."/>
            <person name="Bowers K."/>
            <person name="McGinley-Smith S."/>
            <person name="Mohammad A.W."/>
            <person name="Gnirke A."/>
            <person name="Yurkov A.M."/>
            <person name="Nowrousian M."/>
            <person name="Sun S."/>
            <person name="Cuomo C.A."/>
            <person name="Heitman J."/>
        </authorList>
    </citation>
    <scope>NUCLEOTIDE SEQUENCE [LARGE SCALE GENOMIC DNA]</scope>
    <source>
        <strain evidence="2 3">PYCC6329</strain>
    </source>
</reference>
<feature type="compositionally biased region" description="Polar residues" evidence="1">
    <location>
        <begin position="1"/>
        <end position="17"/>
    </location>
</feature>
<feature type="compositionally biased region" description="Gly residues" evidence="1">
    <location>
        <begin position="52"/>
        <end position="68"/>
    </location>
</feature>
<keyword evidence="3" id="KW-1185">Reference proteome</keyword>
<dbReference type="GeneID" id="91099662"/>
<feature type="region of interest" description="Disordered" evidence="1">
    <location>
        <begin position="1"/>
        <end position="68"/>
    </location>
</feature>
<evidence type="ECO:0000313" key="2">
    <source>
        <dbReference type="EMBL" id="WWD02816.1"/>
    </source>
</evidence>
<sequence length="68" mass="7031">MPSKPNKQTTPTTDTSGNPPPKYDQPNITYQGEQPKPTPWGQTSVYISTPRPGGGQGGGSGSGSGWGK</sequence>
<proteinExistence type="predicted"/>
<dbReference type="RefSeq" id="XP_066080783.1">
    <property type="nucleotide sequence ID" value="XM_066224686.1"/>
</dbReference>
<protein>
    <submittedName>
        <fullName evidence="2">Uncharacterized protein</fullName>
    </submittedName>
</protein>
<gene>
    <name evidence="2" type="ORF">V865_000858</name>
</gene>
<evidence type="ECO:0000256" key="1">
    <source>
        <dbReference type="SAM" id="MobiDB-lite"/>
    </source>
</evidence>
<accession>A0AAX4K8I9</accession>
<dbReference type="Proteomes" id="UP001358614">
    <property type="component" value="Chromosome 1"/>
</dbReference>
<organism evidence="2 3">
    <name type="scientific">Kwoniella europaea PYCC6329</name>
    <dbReference type="NCBI Taxonomy" id="1423913"/>
    <lineage>
        <taxon>Eukaryota</taxon>
        <taxon>Fungi</taxon>
        <taxon>Dikarya</taxon>
        <taxon>Basidiomycota</taxon>
        <taxon>Agaricomycotina</taxon>
        <taxon>Tremellomycetes</taxon>
        <taxon>Tremellales</taxon>
        <taxon>Cryptococcaceae</taxon>
        <taxon>Kwoniella</taxon>
    </lineage>
</organism>